<dbReference type="KEGG" id="chig:CH63R_03513"/>
<gene>
    <name evidence="1" type="ORF">CH63R_03513</name>
</gene>
<accession>A0A1B7YRX0</accession>
<reference evidence="2" key="1">
    <citation type="journal article" date="2017" name="BMC Genomics">
        <title>Gapless genome assembly of Colletotrichum higginsianum reveals chromosome structure and association of transposable elements with secondary metabolite gene clusters.</title>
        <authorList>
            <person name="Dallery J.-F."/>
            <person name="Lapalu N."/>
            <person name="Zampounis A."/>
            <person name="Pigne S."/>
            <person name="Luyten I."/>
            <person name="Amselem J."/>
            <person name="Wittenberg A.H.J."/>
            <person name="Zhou S."/>
            <person name="de Queiroz M.V."/>
            <person name="Robin G.P."/>
            <person name="Auger A."/>
            <person name="Hainaut M."/>
            <person name="Henrissat B."/>
            <person name="Kim K.-T."/>
            <person name="Lee Y.-H."/>
            <person name="Lespinet O."/>
            <person name="Schwartz D.C."/>
            <person name="Thon M.R."/>
            <person name="O'Connell R.J."/>
        </authorList>
    </citation>
    <scope>NUCLEOTIDE SEQUENCE [LARGE SCALE GENOMIC DNA]</scope>
    <source>
        <strain evidence="2">IMI 349063</strain>
    </source>
</reference>
<proteinExistence type="predicted"/>
<protein>
    <submittedName>
        <fullName evidence="1">Uncharacterized protein</fullName>
    </submittedName>
</protein>
<evidence type="ECO:0000313" key="2">
    <source>
        <dbReference type="Proteomes" id="UP000092177"/>
    </source>
</evidence>
<keyword evidence="2" id="KW-1185">Reference proteome</keyword>
<dbReference type="AlphaFoldDB" id="A0A1B7YRX0"/>
<dbReference type="GeneID" id="28862595"/>
<evidence type="ECO:0000313" key="1">
    <source>
        <dbReference type="EMBL" id="OBR14787.1"/>
    </source>
</evidence>
<organism evidence="1 2">
    <name type="scientific">Colletotrichum higginsianum (strain IMI 349063)</name>
    <name type="common">Crucifer anthracnose fungus</name>
    <dbReference type="NCBI Taxonomy" id="759273"/>
    <lineage>
        <taxon>Eukaryota</taxon>
        <taxon>Fungi</taxon>
        <taxon>Dikarya</taxon>
        <taxon>Ascomycota</taxon>
        <taxon>Pezizomycotina</taxon>
        <taxon>Sordariomycetes</taxon>
        <taxon>Hypocreomycetidae</taxon>
        <taxon>Glomerellales</taxon>
        <taxon>Glomerellaceae</taxon>
        <taxon>Colletotrichum</taxon>
        <taxon>Colletotrichum destructivum species complex</taxon>
    </lineage>
</organism>
<comment type="caution">
    <text evidence="1">The sequence shown here is derived from an EMBL/GenBank/DDBJ whole genome shotgun (WGS) entry which is preliminary data.</text>
</comment>
<name>A0A1B7YRX0_COLHI</name>
<sequence length="142" mass="15797">MVSALGWAICSAPAGRVKETRRPISLTYCHITAYHATRSSALAIQPACVHGTCGESDNNDCWVDDQGVQDAWHFDDGISMAEELERLLETISMAIRGGGQRLREFQDVHDAPGRPSVRRLQEMKEFWPKGSAARVTEAIWKI</sequence>
<dbReference type="Proteomes" id="UP000092177">
    <property type="component" value="Chromosome 2"/>
</dbReference>
<dbReference type="EMBL" id="LTAN01000002">
    <property type="protein sequence ID" value="OBR14787.1"/>
    <property type="molecule type" value="Genomic_DNA"/>
</dbReference>
<dbReference type="RefSeq" id="XP_018163304.1">
    <property type="nucleotide sequence ID" value="XM_018298488.1"/>
</dbReference>
<dbReference type="VEuPathDB" id="FungiDB:CH63R_03513"/>